<dbReference type="InterPro" id="IPR004634">
    <property type="entry name" value="Pept_S49_pIV"/>
</dbReference>
<feature type="active site" description="Nucleophile" evidence="7">
    <location>
        <position position="381"/>
    </location>
</feature>
<evidence type="ECO:0000256" key="3">
    <source>
        <dbReference type="ARBA" id="ARBA00022670"/>
    </source>
</evidence>
<dbReference type="InterPro" id="IPR004635">
    <property type="entry name" value="Pept_S49_SppA"/>
</dbReference>
<dbReference type="PANTHER" id="PTHR33209">
    <property type="entry name" value="PROTEASE 4"/>
    <property type="match status" value="1"/>
</dbReference>
<evidence type="ECO:0000313" key="9">
    <source>
        <dbReference type="EMBL" id="TCZ70147.1"/>
    </source>
</evidence>
<comment type="similarity">
    <text evidence="2">Belongs to the peptidase S49 family.</text>
</comment>
<feature type="domain" description="Peptidase S49" evidence="8">
    <location>
        <begin position="365"/>
        <end position="515"/>
    </location>
</feature>
<keyword evidence="6" id="KW-0472">Membrane</keyword>
<dbReference type="SUPFAM" id="SSF52096">
    <property type="entry name" value="ClpP/crotonase"/>
    <property type="match status" value="2"/>
</dbReference>
<dbReference type="GO" id="GO:0016020">
    <property type="term" value="C:membrane"/>
    <property type="evidence" value="ECO:0007669"/>
    <property type="project" value="UniProtKB-SubCell"/>
</dbReference>
<dbReference type="InterPro" id="IPR047272">
    <property type="entry name" value="S49_SppA_C"/>
</dbReference>
<comment type="subcellular location">
    <subcellularLocation>
        <location evidence="1">Membrane</location>
    </subcellularLocation>
</comment>
<keyword evidence="3" id="KW-0645">Protease</keyword>
<dbReference type="EMBL" id="SKFH01000017">
    <property type="protein sequence ID" value="TCZ70147.1"/>
    <property type="molecule type" value="Genomic_DNA"/>
</dbReference>
<dbReference type="Proteomes" id="UP000295164">
    <property type="component" value="Unassembled WGS sequence"/>
</dbReference>
<dbReference type="InterPro" id="IPR002142">
    <property type="entry name" value="Peptidase_S49"/>
</dbReference>
<protein>
    <submittedName>
        <fullName evidence="9">Signal peptide peptidase SppA</fullName>
    </submittedName>
</protein>
<evidence type="ECO:0000313" key="10">
    <source>
        <dbReference type="Proteomes" id="UP000295164"/>
    </source>
</evidence>
<dbReference type="PANTHER" id="PTHR33209:SF1">
    <property type="entry name" value="PEPTIDASE S49 DOMAIN-CONTAINING PROTEIN"/>
    <property type="match status" value="1"/>
</dbReference>
<comment type="caution">
    <text evidence="9">The sequence shown here is derived from an EMBL/GenBank/DDBJ whole genome shotgun (WGS) entry which is preliminary data.</text>
</comment>
<dbReference type="InterPro" id="IPR029045">
    <property type="entry name" value="ClpP/crotonase-like_dom_sf"/>
</dbReference>
<dbReference type="NCBIfam" id="TIGR00706">
    <property type="entry name" value="SppA_dom"/>
    <property type="match status" value="1"/>
</dbReference>
<dbReference type="OrthoDB" id="9764363at2"/>
<evidence type="ECO:0000256" key="1">
    <source>
        <dbReference type="ARBA" id="ARBA00004370"/>
    </source>
</evidence>
<reference evidence="9 10" key="1">
    <citation type="submission" date="2019-03" db="EMBL/GenBank/DDBJ databases">
        <authorList>
            <person name="Kim M.K.M."/>
        </authorList>
    </citation>
    <scope>NUCLEOTIDE SEQUENCE [LARGE SCALE GENOMIC DNA]</scope>
    <source>
        <strain evidence="9 10">17J68-15</strain>
    </source>
</reference>
<name>A0A4R4DZJ8_9BACT</name>
<sequence>MRAFLKMFLASFLALLAFMLVCLFFVFVTIAALGSSDKPQIARKSVLRIDLGQHFSEQSRHNPLRRISGGEADAPGLYDVVRLIAKAAADKDIAGIYLQADGNGNGYAASEELRAALAAFKGKGKFVLAHGNRMEQKAYYVASVADRVYVSPQGLLEWKGLAVELLFFKNALDRLRIQPQIFYAGKFKSATEPFRSDRMTPENKLQTAEFLGDIDRELLQRVAIARGIDTAELRRLSNEGSIQNAGDALRYKLVDGLRYDDQVRDELKQRAGLRKDDRLSFVELDTYAEAVSYKQSGSDRIALIYAEGTIVDGPGDRESIGDEDYIKWIRKARLDKSIKAIVFRINSGGGSALASENIWRELQLAKQEKPLVVSFGDVAASGGYYIASAADSIFALPNTITGSIGVFTLLPNLQGFFNEKLGITFDGVKTATYADRNNPFRALTTAEQGFQQREVDRIYTLFKQRVADGRRKDTAYIGSIAQGRVWSGGKGLRIGLVDRIGTLDDAVRCAARMAKTSSYRLREYPERSNWLDELLNRKKEEPMAQLRQQLGAEQFAVYEQLIELNRLCRAPQARMPFQMEIR</sequence>
<keyword evidence="5" id="KW-0720">Serine protease</keyword>
<keyword evidence="10" id="KW-1185">Reference proteome</keyword>
<dbReference type="Pfam" id="PF01343">
    <property type="entry name" value="Peptidase_S49"/>
    <property type="match status" value="2"/>
</dbReference>
<dbReference type="NCBIfam" id="TIGR00705">
    <property type="entry name" value="SppA_67K"/>
    <property type="match status" value="1"/>
</dbReference>
<feature type="active site" description="Proton donor/acceptor" evidence="7">
    <location>
        <position position="188"/>
    </location>
</feature>
<dbReference type="RefSeq" id="WP_131852296.1">
    <property type="nucleotide sequence ID" value="NZ_SKFH01000017.1"/>
</dbReference>
<keyword evidence="4" id="KW-0378">Hydrolase</keyword>
<evidence type="ECO:0000259" key="8">
    <source>
        <dbReference type="Pfam" id="PF01343"/>
    </source>
</evidence>
<proteinExistence type="inferred from homology"/>
<dbReference type="InterPro" id="IPR047217">
    <property type="entry name" value="S49_SppA_67K_type_N"/>
</dbReference>
<evidence type="ECO:0000256" key="6">
    <source>
        <dbReference type="ARBA" id="ARBA00023136"/>
    </source>
</evidence>
<dbReference type="PIRSF" id="PIRSF001217">
    <property type="entry name" value="Protease_4_SppA"/>
    <property type="match status" value="1"/>
</dbReference>
<dbReference type="Gene3D" id="6.20.330.10">
    <property type="match status" value="1"/>
</dbReference>
<dbReference type="CDD" id="cd07023">
    <property type="entry name" value="S49_Sppa_N_C"/>
    <property type="match status" value="1"/>
</dbReference>
<evidence type="ECO:0000256" key="2">
    <source>
        <dbReference type="ARBA" id="ARBA00008683"/>
    </source>
</evidence>
<evidence type="ECO:0000256" key="4">
    <source>
        <dbReference type="ARBA" id="ARBA00022801"/>
    </source>
</evidence>
<dbReference type="GO" id="GO:0006465">
    <property type="term" value="P:signal peptide processing"/>
    <property type="evidence" value="ECO:0007669"/>
    <property type="project" value="InterPro"/>
</dbReference>
<evidence type="ECO:0000256" key="5">
    <source>
        <dbReference type="ARBA" id="ARBA00022825"/>
    </source>
</evidence>
<dbReference type="Gene3D" id="3.90.226.10">
    <property type="entry name" value="2-enoyl-CoA Hydratase, Chain A, domain 1"/>
    <property type="match status" value="2"/>
</dbReference>
<feature type="domain" description="Peptidase S49" evidence="8">
    <location>
        <begin position="120"/>
        <end position="273"/>
    </location>
</feature>
<dbReference type="CDD" id="cd07018">
    <property type="entry name" value="S49_SppA_67K_type"/>
    <property type="match status" value="1"/>
</dbReference>
<dbReference type="GO" id="GO:0008236">
    <property type="term" value="F:serine-type peptidase activity"/>
    <property type="evidence" value="ECO:0007669"/>
    <property type="project" value="UniProtKB-KW"/>
</dbReference>
<evidence type="ECO:0000256" key="7">
    <source>
        <dbReference type="PIRSR" id="PIRSR001217-1"/>
    </source>
</evidence>
<accession>A0A4R4DZJ8</accession>
<organism evidence="9 10">
    <name type="scientific">Flaviaesturariibacter aridisoli</name>
    <dbReference type="NCBI Taxonomy" id="2545761"/>
    <lineage>
        <taxon>Bacteria</taxon>
        <taxon>Pseudomonadati</taxon>
        <taxon>Bacteroidota</taxon>
        <taxon>Chitinophagia</taxon>
        <taxon>Chitinophagales</taxon>
        <taxon>Chitinophagaceae</taxon>
        <taxon>Flaviaestuariibacter</taxon>
    </lineage>
</organism>
<gene>
    <name evidence="9" type="primary">sppA</name>
    <name evidence="9" type="ORF">E0486_11350</name>
</gene>
<dbReference type="AlphaFoldDB" id="A0A4R4DZJ8"/>